<dbReference type="GO" id="GO:0036444">
    <property type="term" value="P:calcium import into the mitochondrion"/>
    <property type="evidence" value="ECO:0007669"/>
    <property type="project" value="TreeGrafter"/>
</dbReference>
<dbReference type="InterPro" id="IPR006769">
    <property type="entry name" value="MCU_C"/>
</dbReference>
<dbReference type="GO" id="GO:0051560">
    <property type="term" value="P:mitochondrial calcium ion homeostasis"/>
    <property type="evidence" value="ECO:0007669"/>
    <property type="project" value="UniProtKB-UniRule"/>
</dbReference>
<comment type="subcellular location">
    <subcellularLocation>
        <location evidence="1">Membrane</location>
        <topology evidence="1">Multi-pass membrane protein</topology>
    </subcellularLocation>
    <subcellularLocation>
        <location evidence="10">Mitochondrion inner membrane</location>
        <topology evidence="10">Multi-pass membrane protein</topology>
    </subcellularLocation>
</comment>
<evidence type="ECO:0000256" key="2">
    <source>
        <dbReference type="ARBA" id="ARBA00005653"/>
    </source>
</evidence>
<keyword evidence="11" id="KW-0175">Coiled coil</keyword>
<comment type="caution">
    <text evidence="14">The sequence shown here is derived from an EMBL/GenBank/DDBJ whole genome shotgun (WGS) entry which is preliminary data.</text>
</comment>
<comment type="function">
    <text evidence="10">Mitochondrial inner membrane calcium uniporter that mediates calcium uptake into mitochondria. Mitochondrial calcium homeostasis plays key roles in cellular physiology and regulates cell bioenergetics, cytoplasmic calcium signals and activation of cell death pathways.</text>
</comment>
<keyword evidence="9 10" id="KW-0472">Membrane</keyword>
<keyword evidence="4 10" id="KW-0109">Calcium transport</keyword>
<keyword evidence="10" id="KW-0999">Mitochondrion inner membrane</keyword>
<protein>
    <recommendedName>
        <fullName evidence="10">Calcium uniporter protein</fullName>
    </recommendedName>
</protein>
<keyword evidence="5 10" id="KW-0812">Transmembrane</keyword>
<dbReference type="GO" id="GO:1990246">
    <property type="term" value="C:uniplex complex"/>
    <property type="evidence" value="ECO:0007669"/>
    <property type="project" value="TreeGrafter"/>
</dbReference>
<feature type="chain" id="PRO_5041364025" description="Calcium uniporter protein" evidence="12">
    <location>
        <begin position="22"/>
        <end position="426"/>
    </location>
</feature>
<dbReference type="GO" id="GO:0015292">
    <property type="term" value="F:uniporter activity"/>
    <property type="evidence" value="ECO:0007669"/>
    <property type="project" value="UniProtKB-UniRule"/>
</dbReference>
<dbReference type="PANTHER" id="PTHR13462:SF16">
    <property type="entry name" value="CALCIUM UNIPORTER PROTEIN, MITOCHONDRIAL"/>
    <property type="match status" value="1"/>
</dbReference>
<accession>A0AA41SUX8</accession>
<gene>
    <name evidence="14" type="ORF">SUZIE_143030</name>
</gene>
<keyword evidence="10" id="KW-0107">Calcium channel</keyword>
<keyword evidence="12" id="KW-0732">Signal</keyword>
<evidence type="ECO:0000256" key="5">
    <source>
        <dbReference type="ARBA" id="ARBA00022692"/>
    </source>
</evidence>
<keyword evidence="10" id="KW-0407">Ion channel</keyword>
<dbReference type="PROSITE" id="PS51257">
    <property type="entry name" value="PROKAR_LIPOPROTEIN"/>
    <property type="match status" value="1"/>
</dbReference>
<dbReference type="PANTHER" id="PTHR13462">
    <property type="entry name" value="CALCIUM UNIPORTER PROTEIN, MITOCHONDRIAL"/>
    <property type="match status" value="1"/>
</dbReference>
<evidence type="ECO:0000256" key="7">
    <source>
        <dbReference type="ARBA" id="ARBA00022989"/>
    </source>
</evidence>
<evidence type="ECO:0000256" key="12">
    <source>
        <dbReference type="SAM" id="SignalP"/>
    </source>
</evidence>
<keyword evidence="6 10" id="KW-0106">Calcium</keyword>
<keyword evidence="8 10" id="KW-0406">Ion transport</keyword>
<dbReference type="AlphaFoldDB" id="A0AA41SUX8"/>
<evidence type="ECO:0000313" key="15">
    <source>
        <dbReference type="Proteomes" id="UP001166674"/>
    </source>
</evidence>
<dbReference type="Proteomes" id="UP001166674">
    <property type="component" value="Unassembled WGS sequence"/>
</dbReference>
<feature type="coiled-coil region" evidence="11">
    <location>
        <begin position="192"/>
        <end position="219"/>
    </location>
</feature>
<evidence type="ECO:0000313" key="14">
    <source>
        <dbReference type="EMBL" id="MBZ3877513.1"/>
    </source>
</evidence>
<dbReference type="InterPro" id="IPR039055">
    <property type="entry name" value="MCU_fam"/>
</dbReference>
<keyword evidence="3 10" id="KW-0813">Transport</keyword>
<keyword evidence="7 10" id="KW-1133">Transmembrane helix</keyword>
<evidence type="ECO:0000256" key="9">
    <source>
        <dbReference type="ARBA" id="ARBA00023136"/>
    </source>
</evidence>
<evidence type="ECO:0000256" key="11">
    <source>
        <dbReference type="SAM" id="Coils"/>
    </source>
</evidence>
<reference evidence="14" key="1">
    <citation type="submission" date="2020-03" db="EMBL/GenBank/DDBJ databases">
        <title>Studies in the Genomics of Life Span.</title>
        <authorList>
            <person name="Glass D."/>
        </authorList>
    </citation>
    <scope>NUCLEOTIDE SEQUENCE</scope>
    <source>
        <strain evidence="14">SUZIE</strain>
        <tissue evidence="14">Muscle</tissue>
    </source>
</reference>
<sequence>MAAAAGRSLLLLLSSRGGGGGAGGCGALTAGCFPGLAVSRHRQQQHHRTVHQRLSSWQNLGVVYCSTVVPSDDVTVVYQNGLPVISVRLPSRRERCQFTLKPISDSVGVFLRQLQEEDRGIDRVAIYSPDGVRVAASTGIDLLLLDDFKLVINDLTYHVRPPKGDLLSHENAATLNDVKTLVQQLYTTLCIEQHQLNKERELIERLENLKEQLAPLEKVRIEISRKAEKRTTLVLWGGLAYMATQFGILARLTWWEYSWDIMEPVTYFITYGSAMAMYAYFVMTRQEYVYPEARDRQYLLFFHKGAKKSRFDLEKYNQLKDAIAQPNCTLSSVAASDGSQLTRISRALTTTDTSVPPRHINPTQGFVGGLLTGELQSTCVFRCSPGASASSRVSSANFSGGSVEAETAKDRLVLDSLLSSDFQKLR</sequence>
<evidence type="ECO:0000256" key="8">
    <source>
        <dbReference type="ARBA" id="ARBA00023065"/>
    </source>
</evidence>
<feature type="signal peptide" evidence="12">
    <location>
        <begin position="1"/>
        <end position="21"/>
    </location>
</feature>
<dbReference type="GO" id="GO:0005262">
    <property type="term" value="F:calcium channel activity"/>
    <property type="evidence" value="ECO:0007669"/>
    <property type="project" value="UniProtKB-UniRule"/>
</dbReference>
<feature type="transmembrane region" description="Helical" evidence="10">
    <location>
        <begin position="233"/>
        <end position="253"/>
    </location>
</feature>
<comment type="caution">
    <text evidence="10">Lacks conserved residue(s) required for the propagation of feature annotation.</text>
</comment>
<comment type="similarity">
    <text evidence="2 10">Belongs to the MCU (TC 1.A.77) family.</text>
</comment>
<feature type="domain" description="Calcium uniporter protein C-terminal" evidence="13">
    <location>
        <begin position="117"/>
        <end position="319"/>
    </location>
</feature>
<dbReference type="EMBL" id="JAATJV010297400">
    <property type="protein sequence ID" value="MBZ3877513.1"/>
    <property type="molecule type" value="Genomic_DNA"/>
</dbReference>
<keyword evidence="15" id="KW-1185">Reference proteome</keyword>
<name>A0AA41SUX8_SCICA</name>
<evidence type="ECO:0000256" key="4">
    <source>
        <dbReference type="ARBA" id="ARBA00022568"/>
    </source>
</evidence>
<proteinExistence type="inferred from homology"/>
<evidence type="ECO:0000256" key="6">
    <source>
        <dbReference type="ARBA" id="ARBA00022837"/>
    </source>
</evidence>
<evidence type="ECO:0000256" key="3">
    <source>
        <dbReference type="ARBA" id="ARBA00022448"/>
    </source>
</evidence>
<comment type="domain">
    <text evidence="10">The selectivity filter, in which calcium ions are arranged in single file, is composed of two acidic rings separated by one helical turn along the central axis of the channel pore.</text>
</comment>
<evidence type="ECO:0000259" key="13">
    <source>
        <dbReference type="Pfam" id="PF04678"/>
    </source>
</evidence>
<evidence type="ECO:0000256" key="10">
    <source>
        <dbReference type="RuleBase" id="RU367035"/>
    </source>
</evidence>
<feature type="transmembrane region" description="Helical" evidence="10">
    <location>
        <begin position="20"/>
        <end position="38"/>
    </location>
</feature>
<dbReference type="Pfam" id="PF04678">
    <property type="entry name" value="MCU"/>
    <property type="match status" value="1"/>
</dbReference>
<keyword evidence="10" id="KW-0496">Mitochondrion</keyword>
<organism evidence="14 15">
    <name type="scientific">Sciurus carolinensis</name>
    <name type="common">Eastern gray squirrel</name>
    <dbReference type="NCBI Taxonomy" id="30640"/>
    <lineage>
        <taxon>Eukaryota</taxon>
        <taxon>Metazoa</taxon>
        <taxon>Chordata</taxon>
        <taxon>Craniata</taxon>
        <taxon>Vertebrata</taxon>
        <taxon>Euteleostomi</taxon>
        <taxon>Mammalia</taxon>
        <taxon>Eutheria</taxon>
        <taxon>Euarchontoglires</taxon>
        <taxon>Glires</taxon>
        <taxon>Rodentia</taxon>
        <taxon>Sciuromorpha</taxon>
        <taxon>Sciuridae</taxon>
        <taxon>Sciurinae</taxon>
        <taxon>Sciurini</taxon>
        <taxon>Sciurus</taxon>
    </lineage>
</organism>
<evidence type="ECO:0000256" key="1">
    <source>
        <dbReference type="ARBA" id="ARBA00004141"/>
    </source>
</evidence>
<feature type="transmembrane region" description="Helical" evidence="10">
    <location>
        <begin position="265"/>
        <end position="283"/>
    </location>
</feature>